<name>A0A8J2Q8K1_9BILA</name>
<proteinExistence type="predicted"/>
<evidence type="ECO:0000256" key="1">
    <source>
        <dbReference type="SAM" id="MobiDB-lite"/>
    </source>
</evidence>
<evidence type="ECO:0000313" key="2">
    <source>
        <dbReference type="EMBL" id="CAG9530919.1"/>
    </source>
</evidence>
<protein>
    <submittedName>
        <fullName evidence="2">Uncharacterized protein</fullName>
    </submittedName>
</protein>
<dbReference type="EMBL" id="CAKAEH010000422">
    <property type="protein sequence ID" value="CAG9530919.1"/>
    <property type="molecule type" value="Genomic_DNA"/>
</dbReference>
<keyword evidence="3" id="KW-1185">Reference proteome</keyword>
<accession>A0A8J2Q8K1</accession>
<evidence type="ECO:0000313" key="3">
    <source>
        <dbReference type="Proteomes" id="UP000746747"/>
    </source>
</evidence>
<dbReference type="Proteomes" id="UP000746747">
    <property type="component" value="Unassembled WGS sequence"/>
</dbReference>
<gene>
    <name evidence="2" type="ORF">CJOHNSTONI_LOCUS1360</name>
</gene>
<feature type="compositionally biased region" description="Basic and acidic residues" evidence="1">
    <location>
        <begin position="56"/>
        <end position="69"/>
    </location>
</feature>
<feature type="compositionally biased region" description="Basic and acidic residues" evidence="1">
    <location>
        <begin position="9"/>
        <end position="19"/>
    </location>
</feature>
<feature type="compositionally biased region" description="Polar residues" evidence="1">
    <location>
        <begin position="20"/>
        <end position="30"/>
    </location>
</feature>
<sequence>MGDDYEILDPIKPEAKQNEDAPSTVISSIKQPAPDVATGLESKNKKKGGGIFGWKHKNDEKEQKQKDGGDGSEYVYGNF</sequence>
<feature type="region of interest" description="Disordered" evidence="1">
    <location>
        <begin position="1"/>
        <end position="79"/>
    </location>
</feature>
<organism evidence="2 3">
    <name type="scientific">Cercopithifilaria johnstoni</name>
    <dbReference type="NCBI Taxonomy" id="2874296"/>
    <lineage>
        <taxon>Eukaryota</taxon>
        <taxon>Metazoa</taxon>
        <taxon>Ecdysozoa</taxon>
        <taxon>Nematoda</taxon>
        <taxon>Chromadorea</taxon>
        <taxon>Rhabditida</taxon>
        <taxon>Spirurina</taxon>
        <taxon>Spiruromorpha</taxon>
        <taxon>Filarioidea</taxon>
        <taxon>Onchocercidae</taxon>
        <taxon>Cercopithifilaria</taxon>
    </lineage>
</organism>
<dbReference type="AlphaFoldDB" id="A0A8J2Q8K1"/>
<reference evidence="2" key="1">
    <citation type="submission" date="2021-09" db="EMBL/GenBank/DDBJ databases">
        <authorList>
            <consortium name="Pathogen Informatics"/>
        </authorList>
    </citation>
    <scope>NUCLEOTIDE SEQUENCE</scope>
</reference>
<comment type="caution">
    <text evidence="2">The sequence shown here is derived from an EMBL/GenBank/DDBJ whole genome shotgun (WGS) entry which is preliminary data.</text>
</comment>
<dbReference type="OrthoDB" id="5875015at2759"/>